<evidence type="ECO:0000256" key="1">
    <source>
        <dbReference type="SAM" id="Phobius"/>
    </source>
</evidence>
<accession>A0A1G7ITZ1</accession>
<protein>
    <submittedName>
        <fullName evidence="2">Uncharacterized protein</fullName>
    </submittedName>
</protein>
<evidence type="ECO:0000313" key="2">
    <source>
        <dbReference type="EMBL" id="SDF16170.1"/>
    </source>
</evidence>
<gene>
    <name evidence="2" type="ORF">SAMN04244560_00333</name>
</gene>
<proteinExistence type="predicted"/>
<keyword evidence="1" id="KW-0472">Membrane</keyword>
<sequence length="275" mass="31422">MNSFLTILKISTVLIGIIGTAVTLYALQYAEIINIPFLNRKKSKTNSSGNKTAHYKKNTKHKKTSNMKDILKIRDIRNGILHLEDETYAVIIKLGSIDVRLLSEEEQNTIEDILIKTVIALPNPFKFIVLTSSVDTSNIIESIYSSTMENELPLQLKSLAGETINYLENMMYNKSIYVRENYIVIFSSEKDVEKAYGELNRLAEFVIAQMNGAKIKAERLTSEQEIDFIYRFLNNKNHKPSDSIKSGAFSLYVDVPYVYYYEGDENIGISEEQEK</sequence>
<evidence type="ECO:0000313" key="3">
    <source>
        <dbReference type="Proteomes" id="UP000183404"/>
    </source>
</evidence>
<dbReference type="EMBL" id="FNBS01000005">
    <property type="protein sequence ID" value="SDF16170.1"/>
    <property type="molecule type" value="Genomic_DNA"/>
</dbReference>
<keyword evidence="1" id="KW-0812">Transmembrane</keyword>
<dbReference type="Proteomes" id="UP000183404">
    <property type="component" value="Unassembled WGS sequence"/>
</dbReference>
<reference evidence="2 3" key="1">
    <citation type="submission" date="2016-10" db="EMBL/GenBank/DDBJ databases">
        <authorList>
            <person name="de Groot N.N."/>
        </authorList>
    </citation>
    <scope>NUCLEOTIDE SEQUENCE [LARGE SCALE GENOMIC DNA]</scope>
    <source>
        <strain evidence="2 3">DSM 569</strain>
    </source>
</reference>
<keyword evidence="1" id="KW-1133">Transmembrane helix</keyword>
<feature type="transmembrane region" description="Helical" evidence="1">
    <location>
        <begin position="7"/>
        <end position="27"/>
    </location>
</feature>
<dbReference type="RefSeq" id="WP_074592023.1">
    <property type="nucleotide sequence ID" value="NZ_FNBS01000005.1"/>
</dbReference>
<name>A0A1G7ITZ1_THETY</name>
<organism evidence="2 3">
    <name type="scientific">Thermoanaerobacter thermohydrosulfuricus</name>
    <name type="common">Clostridium thermohydrosulfuricum</name>
    <dbReference type="NCBI Taxonomy" id="1516"/>
    <lineage>
        <taxon>Bacteria</taxon>
        <taxon>Bacillati</taxon>
        <taxon>Bacillota</taxon>
        <taxon>Clostridia</taxon>
        <taxon>Thermoanaerobacterales</taxon>
        <taxon>Thermoanaerobacteraceae</taxon>
        <taxon>Thermoanaerobacter</taxon>
    </lineage>
</organism>
<dbReference type="AlphaFoldDB" id="A0A1G7ITZ1"/>